<keyword evidence="9 14" id="KW-0106">Calcium</keyword>
<accession>A0A8T1VLY4</accession>
<feature type="compositionally biased region" description="Basic and acidic residues" evidence="15">
    <location>
        <begin position="10"/>
        <end position="21"/>
    </location>
</feature>
<dbReference type="PROSITE" id="PS00018">
    <property type="entry name" value="EF_HAND_1"/>
    <property type="match status" value="1"/>
</dbReference>
<keyword evidence="7 14" id="KW-1000">Mitochondrion outer membrane</keyword>
<sequence>MAATATSKAARGDEAEPAREKLPLKPQVVRIEVLGDEKVGKTSLICSLVSRHFSEKVPSVLLNVQIPAEESDENVIISITDTSSRVSDLMRVTNAAKRSDAILLVYDLTRPETFQRLRRWLDFIAKNKEIPVVLVANKVDINAVTPTTDGPYASQVRHLVNTYPFVVSEVECSAKNFTQVAQAFFLAQKAVLYPVAPLYNEKKRQLQPKCLKAIKRTFRLYNRDRSGILSREELNEYQYDCFGVRLLSTEIDTLMEYLSSEEPSGVAPDRSGLFVDGFIYLWWLFIDRNRPESGWQVLRSLGYNNDLHLEIPPERLQLPLYEEDQSAQLTPQAVEFLTNLFRQFDANKDNNIAENEVEDIFSICEDESAPWTTCSAISSPLLYERTMVDGKPTLSLAVWLACWGFVAQENPQQLLETLFYLGYNDKLFPAIEFVKSRSLTRKSMKIERNVIACYIFGSGKEHFVRTFVGDREAAPADEEQFIIRGIGAVPDRDTTKYLFITEALSDDEIEMKADVLLLVLNPDNEPSKIFVEELDKKLPASIPRVVISYKPETPDEDVDEAKEGPDESSALVKEEPVDFAIDATLKQYPTSLKCYKAQCVKEEVARVLVATALRPPKNARSKASGIWLPGRKTGMSVIGLTAAAAVVAFVAKPEESKAVVNDLVSKLRR</sequence>
<keyword evidence="10" id="KW-1133">Transmembrane helix</keyword>
<evidence type="ECO:0000256" key="13">
    <source>
        <dbReference type="ARBA" id="ARBA00023136"/>
    </source>
</evidence>
<evidence type="ECO:0000256" key="3">
    <source>
        <dbReference type="ARBA" id="ARBA00022692"/>
    </source>
</evidence>
<dbReference type="PIRSF" id="PIRSF037488">
    <property type="entry name" value="Mt_Rho_GTPase"/>
    <property type="match status" value="1"/>
</dbReference>
<evidence type="ECO:0000256" key="11">
    <source>
        <dbReference type="ARBA" id="ARBA00023128"/>
    </source>
</evidence>
<dbReference type="SMART" id="SM00175">
    <property type="entry name" value="RAB"/>
    <property type="match status" value="1"/>
</dbReference>
<evidence type="ECO:0000256" key="6">
    <source>
        <dbReference type="ARBA" id="ARBA00022741"/>
    </source>
</evidence>
<dbReference type="PANTHER" id="PTHR46819:SF1">
    <property type="entry name" value="EF-HAND CALCIUM-BINDING DOMAIN-CONTAINING PROTEIN 7"/>
    <property type="match status" value="1"/>
</dbReference>
<evidence type="ECO:0000259" key="16">
    <source>
        <dbReference type="PROSITE" id="PS50222"/>
    </source>
</evidence>
<dbReference type="Proteomes" id="UP000694044">
    <property type="component" value="Unassembled WGS sequence"/>
</dbReference>
<dbReference type="InterPro" id="IPR021181">
    <property type="entry name" value="Miro"/>
</dbReference>
<evidence type="ECO:0000256" key="12">
    <source>
        <dbReference type="ARBA" id="ARBA00023134"/>
    </source>
</evidence>
<dbReference type="GO" id="GO:0005741">
    <property type="term" value="C:mitochondrial outer membrane"/>
    <property type="evidence" value="ECO:0007669"/>
    <property type="project" value="UniProtKB-SubCell"/>
</dbReference>
<evidence type="ECO:0000256" key="8">
    <source>
        <dbReference type="ARBA" id="ARBA00022801"/>
    </source>
</evidence>
<organism evidence="17 18">
    <name type="scientific">Phytophthora pseudosyringae</name>
    <dbReference type="NCBI Taxonomy" id="221518"/>
    <lineage>
        <taxon>Eukaryota</taxon>
        <taxon>Sar</taxon>
        <taxon>Stramenopiles</taxon>
        <taxon>Oomycota</taxon>
        <taxon>Peronosporomycetes</taxon>
        <taxon>Peronosporales</taxon>
        <taxon>Peronosporaceae</taxon>
        <taxon>Phytophthora</taxon>
    </lineage>
</organism>
<evidence type="ECO:0000313" key="18">
    <source>
        <dbReference type="Proteomes" id="UP000694044"/>
    </source>
</evidence>
<keyword evidence="8 14" id="KW-0378">Hydrolase</keyword>
<dbReference type="PANTHER" id="PTHR46819">
    <property type="entry name" value="EF-HAND CALCIUM-BINDING DOMAIN-CONTAINING PROTEIN 7"/>
    <property type="match status" value="1"/>
</dbReference>
<comment type="function">
    <text evidence="14">Mitochondrial GTPase involved in mitochondrial trafficking. Probably involved in control of anterograde transport of mitochondria and their subcellular distribution.</text>
</comment>
<keyword evidence="6 14" id="KW-0547">Nucleotide-binding</keyword>
<feature type="domain" description="EF-hand" evidence="16">
    <location>
        <begin position="332"/>
        <end position="367"/>
    </location>
</feature>
<name>A0A8T1VLY4_9STRA</name>
<evidence type="ECO:0000256" key="4">
    <source>
        <dbReference type="ARBA" id="ARBA00022723"/>
    </source>
</evidence>
<evidence type="ECO:0000256" key="5">
    <source>
        <dbReference type="ARBA" id="ARBA00022737"/>
    </source>
</evidence>
<dbReference type="PROSITE" id="PS50222">
    <property type="entry name" value="EF_HAND_2"/>
    <property type="match status" value="1"/>
</dbReference>
<evidence type="ECO:0000256" key="14">
    <source>
        <dbReference type="PIRNR" id="PIRNR037488"/>
    </source>
</evidence>
<keyword evidence="12 14" id="KW-0342">GTP-binding</keyword>
<dbReference type="InterPro" id="IPR002048">
    <property type="entry name" value="EF_hand_dom"/>
</dbReference>
<evidence type="ECO:0000256" key="10">
    <source>
        <dbReference type="ARBA" id="ARBA00022989"/>
    </source>
</evidence>
<dbReference type="SMART" id="SM00173">
    <property type="entry name" value="RAS"/>
    <property type="match status" value="1"/>
</dbReference>
<keyword evidence="18" id="KW-1185">Reference proteome</keyword>
<keyword evidence="13 14" id="KW-0472">Membrane</keyword>
<comment type="caution">
    <text evidence="17">The sequence shown here is derived from an EMBL/GenBank/DDBJ whole genome shotgun (WGS) entry which is preliminary data.</text>
</comment>
<comment type="similarity">
    <text evidence="2 14">Belongs to the mitochondrial Rho GTPase family.</text>
</comment>
<keyword evidence="5" id="KW-0677">Repeat</keyword>
<dbReference type="OrthoDB" id="10020961at2759"/>
<proteinExistence type="inferred from homology"/>
<keyword evidence="11 14" id="KW-0496">Mitochondrion</keyword>
<dbReference type="FunFam" id="1.10.238.10:FF:000011">
    <property type="entry name" value="Mitochondrial Rho GTPase"/>
    <property type="match status" value="1"/>
</dbReference>
<dbReference type="InterPro" id="IPR052266">
    <property type="entry name" value="Miro-EF-hand_domain"/>
</dbReference>
<dbReference type="SMART" id="SM00174">
    <property type="entry name" value="RHO"/>
    <property type="match status" value="1"/>
</dbReference>
<dbReference type="FunFam" id="3.40.50.300:FF:001744">
    <property type="entry name" value="Mitochondrial Rho GTPase"/>
    <property type="match status" value="1"/>
</dbReference>
<dbReference type="Pfam" id="PF08356">
    <property type="entry name" value="EF_assoc_2"/>
    <property type="match status" value="1"/>
</dbReference>
<keyword evidence="4" id="KW-0479">Metal-binding</keyword>
<feature type="region of interest" description="Disordered" evidence="15">
    <location>
        <begin position="1"/>
        <end position="21"/>
    </location>
</feature>
<evidence type="ECO:0000256" key="7">
    <source>
        <dbReference type="ARBA" id="ARBA00022787"/>
    </source>
</evidence>
<comment type="subcellular location">
    <subcellularLocation>
        <location evidence="1 14">Mitochondrion outer membrane</location>
        <topology evidence="1 14">Single-pass type IV membrane protein</topology>
    </subcellularLocation>
</comment>
<keyword evidence="3" id="KW-0812">Transmembrane</keyword>
<dbReference type="InterPro" id="IPR001806">
    <property type="entry name" value="Small_GTPase"/>
</dbReference>
<gene>
    <name evidence="17" type="primary">RHOT2</name>
    <name evidence="17" type="ORF">PHYPSEUDO_005034</name>
</gene>
<dbReference type="PROSITE" id="PS51419">
    <property type="entry name" value="RAB"/>
    <property type="match status" value="1"/>
</dbReference>
<evidence type="ECO:0000256" key="2">
    <source>
        <dbReference type="ARBA" id="ARBA00007981"/>
    </source>
</evidence>
<dbReference type="EMBL" id="JAGDFM010000212">
    <property type="protein sequence ID" value="KAG7382302.1"/>
    <property type="molecule type" value="Genomic_DNA"/>
</dbReference>
<evidence type="ECO:0000256" key="15">
    <source>
        <dbReference type="SAM" id="MobiDB-lite"/>
    </source>
</evidence>
<evidence type="ECO:0000256" key="9">
    <source>
        <dbReference type="ARBA" id="ARBA00022837"/>
    </source>
</evidence>
<evidence type="ECO:0000313" key="17">
    <source>
        <dbReference type="EMBL" id="KAG7382302.1"/>
    </source>
</evidence>
<dbReference type="Pfam" id="PF00071">
    <property type="entry name" value="Ras"/>
    <property type="match status" value="1"/>
</dbReference>
<protein>
    <recommendedName>
        <fullName evidence="14">Mitochondrial Rho GTPase</fullName>
        <ecNumber evidence="14">3.6.5.-</ecNumber>
    </recommendedName>
</protein>
<dbReference type="GO" id="GO:0005525">
    <property type="term" value="F:GTP binding"/>
    <property type="evidence" value="ECO:0007669"/>
    <property type="project" value="UniProtKB-KW"/>
</dbReference>
<dbReference type="GO" id="GO:0005509">
    <property type="term" value="F:calcium ion binding"/>
    <property type="evidence" value="ECO:0007669"/>
    <property type="project" value="InterPro"/>
</dbReference>
<dbReference type="InterPro" id="IPR018247">
    <property type="entry name" value="EF_Hand_1_Ca_BS"/>
</dbReference>
<dbReference type="InterPro" id="IPR013567">
    <property type="entry name" value="EF_hand_assoc_2"/>
</dbReference>
<reference evidence="17" key="1">
    <citation type="submission" date="2021-02" db="EMBL/GenBank/DDBJ databases">
        <authorList>
            <person name="Palmer J.M."/>
        </authorList>
    </citation>
    <scope>NUCLEOTIDE SEQUENCE</scope>
    <source>
        <strain evidence="17">SCRP734</strain>
    </source>
</reference>
<dbReference type="AlphaFoldDB" id="A0A8T1VLY4"/>
<evidence type="ECO:0000256" key="1">
    <source>
        <dbReference type="ARBA" id="ARBA00004200"/>
    </source>
</evidence>
<dbReference type="EC" id="3.6.5.-" evidence="14"/>
<dbReference type="GO" id="GO:0003924">
    <property type="term" value="F:GTPase activity"/>
    <property type="evidence" value="ECO:0007669"/>
    <property type="project" value="InterPro"/>
</dbReference>